<dbReference type="GO" id="GO:0006310">
    <property type="term" value="P:DNA recombination"/>
    <property type="evidence" value="ECO:0007669"/>
    <property type="project" value="TreeGrafter"/>
</dbReference>
<dbReference type="SMART" id="SM00490">
    <property type="entry name" value="HELICc"/>
    <property type="match status" value="1"/>
</dbReference>
<dbReference type="SMART" id="SM00487">
    <property type="entry name" value="DEXDc"/>
    <property type="match status" value="1"/>
</dbReference>
<dbReference type="GO" id="GO:0016787">
    <property type="term" value="F:hydrolase activity"/>
    <property type="evidence" value="ECO:0007669"/>
    <property type="project" value="InterPro"/>
</dbReference>
<comment type="caution">
    <text evidence="6">The sequence shown here is derived from an EMBL/GenBank/DDBJ whole genome shotgun (WGS) entry which is preliminary data.</text>
</comment>
<keyword evidence="1" id="KW-0547">Nucleotide-binding</keyword>
<evidence type="ECO:0000313" key="7">
    <source>
        <dbReference type="Proteomes" id="UP000019062"/>
    </source>
</evidence>
<evidence type="ECO:0000256" key="1">
    <source>
        <dbReference type="ARBA" id="ARBA00022741"/>
    </source>
</evidence>
<dbReference type="InterPro" id="IPR006935">
    <property type="entry name" value="Helicase/UvrB_N"/>
</dbReference>
<keyword evidence="2" id="KW-0067">ATP-binding</keyword>
<evidence type="ECO:0000259" key="5">
    <source>
        <dbReference type="PROSITE" id="PS51194"/>
    </source>
</evidence>
<dbReference type="InterPro" id="IPR001650">
    <property type="entry name" value="Helicase_C-like"/>
</dbReference>
<feature type="domain" description="Helicase C-terminal" evidence="5">
    <location>
        <begin position="336"/>
        <end position="479"/>
    </location>
</feature>
<evidence type="ECO:0000259" key="4">
    <source>
        <dbReference type="PROSITE" id="PS51192"/>
    </source>
</evidence>
<dbReference type="GO" id="GO:0006270">
    <property type="term" value="P:DNA replication initiation"/>
    <property type="evidence" value="ECO:0007669"/>
    <property type="project" value="TreeGrafter"/>
</dbReference>
<protein>
    <submittedName>
        <fullName evidence="6">ComF operon protein 1</fullName>
    </submittedName>
</protein>
<gene>
    <name evidence="6" type="ORF">C176_03033</name>
</gene>
<dbReference type="Pfam" id="PF00271">
    <property type="entry name" value="Helicase_C"/>
    <property type="match status" value="1"/>
</dbReference>
<dbReference type="InterPro" id="IPR014001">
    <property type="entry name" value="Helicase_ATP-bd"/>
</dbReference>
<dbReference type="RefSeq" id="WP_081730007.1">
    <property type="nucleotide sequence ID" value="NZ_ASQA01000008.1"/>
</dbReference>
<accession>W4F4U5</accession>
<dbReference type="eggNOG" id="COG4098">
    <property type="taxonomic scope" value="Bacteria"/>
</dbReference>
<dbReference type="GO" id="GO:0005524">
    <property type="term" value="F:ATP binding"/>
    <property type="evidence" value="ECO:0007669"/>
    <property type="project" value="UniProtKB-KW"/>
</dbReference>
<name>W4F4U5_9BACL</name>
<organism evidence="6 7">
    <name type="scientific">Viridibacillus arenosi FSL R5-213</name>
    <dbReference type="NCBI Taxonomy" id="1227360"/>
    <lineage>
        <taxon>Bacteria</taxon>
        <taxon>Bacillati</taxon>
        <taxon>Bacillota</taxon>
        <taxon>Bacilli</taxon>
        <taxon>Bacillales</taxon>
        <taxon>Caryophanaceae</taxon>
        <taxon>Viridibacillus</taxon>
    </lineage>
</organism>
<dbReference type="PANTHER" id="PTHR30580:SF1">
    <property type="entry name" value="COMF OPERON PROTEIN 1"/>
    <property type="match status" value="1"/>
</dbReference>
<keyword evidence="3" id="KW-0238">DNA-binding</keyword>
<dbReference type="Pfam" id="PF04851">
    <property type="entry name" value="ResIII"/>
    <property type="match status" value="1"/>
</dbReference>
<dbReference type="PROSITE" id="PS51192">
    <property type="entry name" value="HELICASE_ATP_BIND_1"/>
    <property type="match status" value="1"/>
</dbReference>
<evidence type="ECO:0000256" key="3">
    <source>
        <dbReference type="ARBA" id="ARBA00023125"/>
    </source>
</evidence>
<keyword evidence="7" id="KW-1185">Reference proteome</keyword>
<dbReference type="GO" id="GO:0003677">
    <property type="term" value="F:DNA binding"/>
    <property type="evidence" value="ECO:0007669"/>
    <property type="project" value="UniProtKB-KW"/>
</dbReference>
<dbReference type="GO" id="GO:0006302">
    <property type="term" value="P:double-strand break repair"/>
    <property type="evidence" value="ECO:0007669"/>
    <property type="project" value="TreeGrafter"/>
</dbReference>
<dbReference type="EMBL" id="ASQA01000008">
    <property type="protein sequence ID" value="ETT87883.1"/>
    <property type="molecule type" value="Genomic_DNA"/>
</dbReference>
<evidence type="ECO:0000256" key="2">
    <source>
        <dbReference type="ARBA" id="ARBA00022840"/>
    </source>
</evidence>
<dbReference type="AlphaFoldDB" id="W4F4U5"/>
<dbReference type="SUPFAM" id="SSF52540">
    <property type="entry name" value="P-loop containing nucleoside triphosphate hydrolases"/>
    <property type="match status" value="1"/>
</dbReference>
<proteinExistence type="predicted"/>
<dbReference type="Gene3D" id="3.40.50.300">
    <property type="entry name" value="P-loop containing nucleotide triphosphate hydrolases"/>
    <property type="match status" value="2"/>
</dbReference>
<dbReference type="PANTHER" id="PTHR30580">
    <property type="entry name" value="PRIMOSOMAL PROTEIN N"/>
    <property type="match status" value="1"/>
</dbReference>
<reference evidence="6 7" key="1">
    <citation type="journal article" date="2014" name="BMC Genomics">
        <title>Genomic comparison of sporeforming bacilli isolated from milk.</title>
        <authorList>
            <person name="Moreno Switt A.I."/>
            <person name="Andrus A.D."/>
            <person name="Ranieri M.L."/>
            <person name="Orsi R.H."/>
            <person name="Ivy R."/>
            <person name="den Bakker H.C."/>
            <person name="Martin N.H."/>
            <person name="Wiedmann M."/>
            <person name="Boor K.J."/>
        </authorList>
    </citation>
    <scope>NUCLEOTIDE SEQUENCE [LARGE SCALE GENOMIC DNA]</scope>
    <source>
        <strain evidence="6 7">FSL R5-213</strain>
    </source>
</reference>
<evidence type="ECO:0000313" key="6">
    <source>
        <dbReference type="EMBL" id="ETT87883.1"/>
    </source>
</evidence>
<dbReference type="Proteomes" id="UP000019062">
    <property type="component" value="Unassembled WGS sequence"/>
</dbReference>
<sequence length="479" mass="54621">MRKRLYKQPSKTNRYIGTLENPSLRDFLTGRIWLREHSPFSDELITQHIQFGYIATLPGVQKNSKMNSRFKRMNYTCNRCANNNPNLFVTYYCAACEQTCIYCRHCISMGRVSSCSDLIKWIGPTTRKSPNHLFSWTGTFTPYQQKASKELIESINANRVHLIHAVCGAGKTEILFPAIYECLKNGKRIAVATPRTDVVLELAPRIQHVFPKTKTQALYGGADVDKNYAPIIIATTHQLYRFEDAFDTIFVDEADAFPYTHDETLQHAVIKAKKSDAPILYVTATPSEKLINQIQKLQGGYSFIPRRYHGHPLPVPRYESLWRYTKQIESTRLPKKLTQWTKKQLQENKPFLIFFPTIALMEKAIPLFQQLEPSIQAVHAEDPNRKEKVLELRAKKVRGLLTTTILERGITIPNVQVAVVGAESGIFTSSALIQIGGRVGRSYDCPTGDLVFFHHGISVEMDRATKEIKRLNKTELTTI</sequence>
<dbReference type="PROSITE" id="PS51194">
    <property type="entry name" value="HELICASE_CTER"/>
    <property type="match status" value="1"/>
</dbReference>
<feature type="domain" description="Helicase ATP-binding" evidence="4">
    <location>
        <begin position="152"/>
        <end position="304"/>
    </location>
</feature>
<dbReference type="GO" id="GO:0043138">
    <property type="term" value="F:3'-5' DNA helicase activity"/>
    <property type="evidence" value="ECO:0007669"/>
    <property type="project" value="TreeGrafter"/>
</dbReference>
<dbReference type="PATRIC" id="fig|1227360.4.peg.606"/>
<dbReference type="InterPro" id="IPR027417">
    <property type="entry name" value="P-loop_NTPase"/>
</dbReference>